<evidence type="ECO:0000313" key="3">
    <source>
        <dbReference type="Proteomes" id="UP000527355"/>
    </source>
</evidence>
<protein>
    <submittedName>
        <fullName evidence="2">Uncharacterized protein</fullName>
    </submittedName>
</protein>
<comment type="caution">
    <text evidence="2">The sequence shown here is derived from an EMBL/GenBank/DDBJ whole genome shotgun (WGS) entry which is preliminary data.</text>
</comment>
<name>A0A7J7VI41_MYOMY</name>
<feature type="region of interest" description="Disordered" evidence="1">
    <location>
        <begin position="41"/>
        <end position="64"/>
    </location>
</feature>
<evidence type="ECO:0000313" key="2">
    <source>
        <dbReference type="EMBL" id="KAF6324822.1"/>
    </source>
</evidence>
<dbReference type="EMBL" id="JABWUV010000010">
    <property type="protein sequence ID" value="KAF6324822.1"/>
    <property type="molecule type" value="Genomic_DNA"/>
</dbReference>
<reference evidence="2 3" key="1">
    <citation type="journal article" date="2020" name="Nature">
        <title>Six reference-quality genomes reveal evolution of bat adaptations.</title>
        <authorList>
            <person name="Jebb D."/>
            <person name="Huang Z."/>
            <person name="Pippel M."/>
            <person name="Hughes G.M."/>
            <person name="Lavrichenko K."/>
            <person name="Devanna P."/>
            <person name="Winkler S."/>
            <person name="Jermiin L.S."/>
            <person name="Skirmuntt E.C."/>
            <person name="Katzourakis A."/>
            <person name="Burkitt-Gray L."/>
            <person name="Ray D.A."/>
            <person name="Sullivan K.A.M."/>
            <person name="Roscito J.G."/>
            <person name="Kirilenko B.M."/>
            <person name="Davalos L.M."/>
            <person name="Corthals A.P."/>
            <person name="Power M.L."/>
            <person name="Jones G."/>
            <person name="Ransome R.D."/>
            <person name="Dechmann D.K.N."/>
            <person name="Locatelli A.G."/>
            <person name="Puechmaille S.J."/>
            <person name="Fedrigo O."/>
            <person name="Jarvis E.D."/>
            <person name="Hiller M."/>
            <person name="Vernes S.C."/>
            <person name="Myers E.W."/>
            <person name="Teeling E.C."/>
        </authorList>
    </citation>
    <scope>NUCLEOTIDE SEQUENCE [LARGE SCALE GENOMIC DNA]</scope>
    <source>
        <strain evidence="2">MMyoMyo1</strain>
        <tissue evidence="2">Flight muscle</tissue>
    </source>
</reference>
<evidence type="ECO:0000256" key="1">
    <source>
        <dbReference type="SAM" id="MobiDB-lite"/>
    </source>
</evidence>
<accession>A0A7J7VI41</accession>
<organism evidence="2 3">
    <name type="scientific">Myotis myotis</name>
    <name type="common">Greater mouse-eared bat</name>
    <name type="synonym">Vespertilio myotis</name>
    <dbReference type="NCBI Taxonomy" id="51298"/>
    <lineage>
        <taxon>Eukaryota</taxon>
        <taxon>Metazoa</taxon>
        <taxon>Chordata</taxon>
        <taxon>Craniata</taxon>
        <taxon>Vertebrata</taxon>
        <taxon>Euteleostomi</taxon>
        <taxon>Mammalia</taxon>
        <taxon>Eutheria</taxon>
        <taxon>Laurasiatheria</taxon>
        <taxon>Chiroptera</taxon>
        <taxon>Yangochiroptera</taxon>
        <taxon>Vespertilionidae</taxon>
        <taxon>Myotis</taxon>
    </lineage>
</organism>
<dbReference type="AlphaFoldDB" id="A0A7J7VI41"/>
<dbReference type="Proteomes" id="UP000527355">
    <property type="component" value="Unassembled WGS sequence"/>
</dbReference>
<proteinExistence type="predicted"/>
<sequence length="131" mass="14874">MLHSRECWADAKFVKQHTLSSLQMSKFSSSNRTARNLFGKTQARPQAPQLHPFQDANRLSSKTPEACVFSGQRTRRRDCPRLRPCEQSTMQKGVAEASSPEIVWSPQNHIPFPPPSQTLQLAQGEVLKMRE</sequence>
<keyword evidence="3" id="KW-1185">Reference proteome</keyword>
<gene>
    <name evidence="2" type="ORF">mMyoMyo1_008288</name>
</gene>